<organism evidence="2 3">
    <name type="scientific">Mycobacterium timonense</name>
    <dbReference type="NCBI Taxonomy" id="701043"/>
    <lineage>
        <taxon>Bacteria</taxon>
        <taxon>Bacillati</taxon>
        <taxon>Actinomycetota</taxon>
        <taxon>Actinomycetes</taxon>
        <taxon>Mycobacteriales</taxon>
        <taxon>Mycobacteriaceae</taxon>
        <taxon>Mycobacterium</taxon>
        <taxon>Mycobacterium avium complex (MAC)</taxon>
    </lineage>
</organism>
<feature type="domain" description="Antitoxin VbhA" evidence="1">
    <location>
        <begin position="16"/>
        <end position="62"/>
    </location>
</feature>
<dbReference type="Pfam" id="PF18495">
    <property type="entry name" value="VbhA"/>
    <property type="match status" value="1"/>
</dbReference>
<evidence type="ECO:0000259" key="1">
    <source>
        <dbReference type="Pfam" id="PF18495"/>
    </source>
</evidence>
<evidence type="ECO:0000313" key="3">
    <source>
        <dbReference type="Proteomes" id="UP000465301"/>
    </source>
</evidence>
<name>A0A7I9ZCV4_9MYCO</name>
<dbReference type="AlphaFoldDB" id="A0A7I9ZCV4"/>
<dbReference type="InterPro" id="IPR041535">
    <property type="entry name" value="VbhA"/>
</dbReference>
<protein>
    <recommendedName>
        <fullName evidence="1">Antitoxin VbhA domain-containing protein</fullName>
    </recommendedName>
</protein>
<proteinExistence type="predicted"/>
<sequence length="66" mass="7639">MKVVFKVTELQKAKRRVKAIRASRRSTELEGSRSTTATRADQLAYARGSITATELRDRVRRRYNVK</sequence>
<dbReference type="CDD" id="cd11586">
    <property type="entry name" value="VbhA_like"/>
    <property type="match status" value="1"/>
</dbReference>
<dbReference type="InterPro" id="IPR033788">
    <property type="entry name" value="VbhA-like"/>
</dbReference>
<dbReference type="InterPro" id="IPR043038">
    <property type="entry name" value="VbhA_sf"/>
</dbReference>
<dbReference type="Gene3D" id="1.10.8.1050">
    <property type="entry name" value="Antitoxin VbhA-like"/>
    <property type="match status" value="1"/>
</dbReference>
<reference evidence="2 3" key="1">
    <citation type="journal article" date="2019" name="Emerg. Microbes Infect.">
        <title>Comprehensive subspecies identification of 175 nontuberculous mycobacteria species based on 7547 genomic profiles.</title>
        <authorList>
            <person name="Matsumoto Y."/>
            <person name="Kinjo T."/>
            <person name="Motooka D."/>
            <person name="Nabeya D."/>
            <person name="Jung N."/>
            <person name="Uechi K."/>
            <person name="Horii T."/>
            <person name="Iida T."/>
            <person name="Fujita J."/>
            <person name="Nakamura S."/>
        </authorList>
    </citation>
    <scope>NUCLEOTIDE SEQUENCE [LARGE SCALE GENOMIC DNA]</scope>
    <source>
        <strain evidence="2 3">JCM 30726</strain>
    </source>
</reference>
<evidence type="ECO:0000313" key="2">
    <source>
        <dbReference type="EMBL" id="GFG98813.1"/>
    </source>
</evidence>
<dbReference type="Proteomes" id="UP000465301">
    <property type="component" value="Unassembled WGS sequence"/>
</dbReference>
<comment type="caution">
    <text evidence="2">The sequence shown here is derived from an EMBL/GenBank/DDBJ whole genome shotgun (WGS) entry which is preliminary data.</text>
</comment>
<dbReference type="EMBL" id="BLLA01000001">
    <property type="protein sequence ID" value="GFG98813.1"/>
    <property type="molecule type" value="Genomic_DNA"/>
</dbReference>
<gene>
    <name evidence="2" type="ORF">MTIM_46920</name>
</gene>
<accession>A0A7I9ZCV4</accession>
<keyword evidence="3" id="KW-1185">Reference proteome</keyword>